<protein>
    <recommendedName>
        <fullName evidence="5">MORN repeat-containing protein 5</fullName>
    </recommendedName>
</protein>
<keyword evidence="4" id="KW-1185">Reference proteome</keyword>
<reference evidence="3" key="1">
    <citation type="submission" date="2023-08" db="EMBL/GenBank/DDBJ databases">
        <authorList>
            <person name="Audoor S."/>
            <person name="Bilcke G."/>
        </authorList>
    </citation>
    <scope>NUCLEOTIDE SEQUENCE</scope>
</reference>
<sequence>MTHIRLYFPKRHSSIDSGSVVVPASTSTIFTKKVRPSTDRQDEPQLFLYHHDPQWESLIEKAAGSYAAVAKNNDEDNHKCQLYIAQGIIAEMQQKGHHRFYQRQDDNVLHCLSQNEMLELTQKALVHYSGTTTGTTQEEEEEKEEEAAAASKKRKAQTQTQTLDDFIESNKKLLTPPSTTTNNNMDDATNNKKSLLVIERLRKKFVSILRVIANGSLTPDDQNSQIKTIAEDAMALVVVVTKKQNVDMADYDLDDNDNDDNASTNAAAAAPRRNSYEPPRLQPKDYFSSAATEGATEMACNGTVATKLLDNGLLASAIANFEPNSPMAACKIVRNLKIRGDRWYTGSVLYQRPHGIGIMKYKDGRILLGNWLQGTLHGQAVALYINGDAYIGGYLKNKRNGVGLYHYNHGAKYDGIFEKDDRHGRGVYTTTDGHVYDGTFVKGRFEGEGSHRLPNGTKEKGSFKNWIYMK</sequence>
<evidence type="ECO:0008006" key="5">
    <source>
        <dbReference type="Google" id="ProtNLM"/>
    </source>
</evidence>
<feature type="compositionally biased region" description="Acidic residues" evidence="2">
    <location>
        <begin position="251"/>
        <end position="260"/>
    </location>
</feature>
<keyword evidence="1" id="KW-0677">Repeat</keyword>
<organism evidence="3 4">
    <name type="scientific">Cylindrotheca closterium</name>
    <dbReference type="NCBI Taxonomy" id="2856"/>
    <lineage>
        <taxon>Eukaryota</taxon>
        <taxon>Sar</taxon>
        <taxon>Stramenopiles</taxon>
        <taxon>Ochrophyta</taxon>
        <taxon>Bacillariophyta</taxon>
        <taxon>Bacillariophyceae</taxon>
        <taxon>Bacillariophycidae</taxon>
        <taxon>Bacillariales</taxon>
        <taxon>Bacillariaceae</taxon>
        <taxon>Cylindrotheca</taxon>
    </lineage>
</organism>
<feature type="compositionally biased region" description="Low complexity" evidence="2">
    <location>
        <begin position="261"/>
        <end position="270"/>
    </location>
</feature>
<evidence type="ECO:0000313" key="4">
    <source>
        <dbReference type="Proteomes" id="UP001295423"/>
    </source>
</evidence>
<dbReference type="Pfam" id="PF02493">
    <property type="entry name" value="MORN"/>
    <property type="match status" value="5"/>
</dbReference>
<dbReference type="SMART" id="SM00698">
    <property type="entry name" value="MORN"/>
    <property type="match status" value="4"/>
</dbReference>
<evidence type="ECO:0000256" key="2">
    <source>
        <dbReference type="SAM" id="MobiDB-lite"/>
    </source>
</evidence>
<gene>
    <name evidence="3" type="ORF">CYCCA115_LOCUS10880</name>
</gene>
<feature type="compositionally biased region" description="Acidic residues" evidence="2">
    <location>
        <begin position="137"/>
        <end position="147"/>
    </location>
</feature>
<dbReference type="Proteomes" id="UP001295423">
    <property type="component" value="Unassembled WGS sequence"/>
</dbReference>
<dbReference type="SUPFAM" id="SSF82185">
    <property type="entry name" value="Histone H3 K4-specific methyltransferase SET7/9 N-terminal domain"/>
    <property type="match status" value="1"/>
</dbReference>
<dbReference type="EMBL" id="CAKOGP040001716">
    <property type="protein sequence ID" value="CAJ1946877.1"/>
    <property type="molecule type" value="Genomic_DNA"/>
</dbReference>
<evidence type="ECO:0000313" key="3">
    <source>
        <dbReference type="EMBL" id="CAJ1946877.1"/>
    </source>
</evidence>
<feature type="region of interest" description="Disordered" evidence="2">
    <location>
        <begin position="251"/>
        <end position="285"/>
    </location>
</feature>
<comment type="caution">
    <text evidence="3">The sequence shown here is derived from an EMBL/GenBank/DDBJ whole genome shotgun (WGS) entry which is preliminary data.</text>
</comment>
<dbReference type="InterPro" id="IPR003409">
    <property type="entry name" value="MORN"/>
</dbReference>
<feature type="region of interest" description="Disordered" evidence="2">
    <location>
        <begin position="131"/>
        <end position="160"/>
    </location>
</feature>
<dbReference type="AlphaFoldDB" id="A0AAD2FN61"/>
<name>A0AAD2FN61_9STRA</name>
<accession>A0AAD2FN61</accession>
<proteinExistence type="predicted"/>
<dbReference type="Gene3D" id="2.20.110.10">
    <property type="entry name" value="Histone H3 K4-specific methyltransferase SET7/9 N-terminal domain"/>
    <property type="match status" value="2"/>
</dbReference>
<dbReference type="PANTHER" id="PTHR23084">
    <property type="entry name" value="PHOSPHATIDYLINOSITOL-4-PHOSPHATE 5-KINASE RELATED"/>
    <property type="match status" value="1"/>
</dbReference>
<dbReference type="PANTHER" id="PTHR23084:SF263">
    <property type="entry name" value="MORN REPEAT-CONTAINING PROTEIN 1"/>
    <property type="match status" value="1"/>
</dbReference>
<evidence type="ECO:0000256" key="1">
    <source>
        <dbReference type="ARBA" id="ARBA00022737"/>
    </source>
</evidence>